<dbReference type="InterPro" id="IPR023465">
    <property type="entry name" value="Riboflavin_kinase_dom_sf"/>
</dbReference>
<dbReference type="Pfam" id="PF06574">
    <property type="entry name" value="FAD_syn"/>
    <property type="match status" value="1"/>
</dbReference>
<evidence type="ECO:0000256" key="10">
    <source>
        <dbReference type="ARBA" id="ARBA00022827"/>
    </source>
</evidence>
<dbReference type="NCBIfam" id="NF004159">
    <property type="entry name" value="PRK05627.1-2"/>
    <property type="match status" value="1"/>
</dbReference>
<dbReference type="InterPro" id="IPR002606">
    <property type="entry name" value="Riboflavin_kinase_bac"/>
</dbReference>
<dbReference type="NCBIfam" id="NF004163">
    <property type="entry name" value="PRK05627.1-6"/>
    <property type="match status" value="1"/>
</dbReference>
<dbReference type="Pfam" id="PF01687">
    <property type="entry name" value="Flavokinase"/>
    <property type="match status" value="1"/>
</dbReference>
<dbReference type="NCBIfam" id="NF004160">
    <property type="entry name" value="PRK05627.1-3"/>
    <property type="match status" value="1"/>
</dbReference>
<evidence type="ECO:0000256" key="9">
    <source>
        <dbReference type="ARBA" id="ARBA00022777"/>
    </source>
</evidence>
<dbReference type="OrthoDB" id="9803667at2"/>
<dbReference type="InterPro" id="IPR014729">
    <property type="entry name" value="Rossmann-like_a/b/a_fold"/>
</dbReference>
<dbReference type="GO" id="GO:0003919">
    <property type="term" value="F:FMN adenylyltransferase activity"/>
    <property type="evidence" value="ECO:0007669"/>
    <property type="project" value="UniProtKB-UniRule"/>
</dbReference>
<evidence type="ECO:0000256" key="14">
    <source>
        <dbReference type="ARBA" id="ARBA00049494"/>
    </source>
</evidence>
<dbReference type="PANTHER" id="PTHR22749">
    <property type="entry name" value="RIBOFLAVIN KINASE/FMN ADENYLYLTRANSFERASE"/>
    <property type="match status" value="1"/>
</dbReference>
<evidence type="ECO:0000256" key="4">
    <source>
        <dbReference type="ARBA" id="ARBA00022630"/>
    </source>
</evidence>
<accession>A0A656Z8E8</accession>
<keyword evidence="8 15" id="KW-0547">Nucleotide-binding</keyword>
<keyword evidence="11 15" id="KW-0067">ATP-binding</keyword>
<organism evidence="16 17">
    <name type="scientific">Sterolibacterium denitrificans</name>
    <dbReference type="NCBI Taxonomy" id="157592"/>
    <lineage>
        <taxon>Bacteria</taxon>
        <taxon>Pseudomonadati</taxon>
        <taxon>Pseudomonadota</taxon>
        <taxon>Betaproteobacteria</taxon>
        <taxon>Nitrosomonadales</taxon>
        <taxon>Sterolibacteriaceae</taxon>
        <taxon>Sterolibacterium</taxon>
    </lineage>
</organism>
<dbReference type="UniPathway" id="UPA00276">
    <property type="reaction ID" value="UER00406"/>
</dbReference>
<dbReference type="EMBL" id="LFZK01000001">
    <property type="protein sequence ID" value="KYC29222.1"/>
    <property type="molecule type" value="Genomic_DNA"/>
</dbReference>
<dbReference type="InterPro" id="IPR023468">
    <property type="entry name" value="Riboflavin_kinase"/>
</dbReference>
<dbReference type="Gene3D" id="3.40.50.620">
    <property type="entry name" value="HUPs"/>
    <property type="match status" value="1"/>
</dbReference>
<evidence type="ECO:0000256" key="8">
    <source>
        <dbReference type="ARBA" id="ARBA00022741"/>
    </source>
</evidence>
<dbReference type="GO" id="GO:0005524">
    <property type="term" value="F:ATP binding"/>
    <property type="evidence" value="ECO:0007669"/>
    <property type="project" value="UniProtKB-UniRule"/>
</dbReference>
<keyword evidence="7 15" id="KW-0548">Nucleotidyltransferase</keyword>
<dbReference type="AlphaFoldDB" id="A0A656Z8E8"/>
<dbReference type="NCBIfam" id="TIGR00083">
    <property type="entry name" value="ribF"/>
    <property type="match status" value="1"/>
</dbReference>
<dbReference type="CDD" id="cd02064">
    <property type="entry name" value="FAD_synthetase_N"/>
    <property type="match status" value="1"/>
</dbReference>
<comment type="pathway">
    <text evidence="3 15">Cofactor biosynthesis; FMN biosynthesis; FMN from riboflavin (ATP route): step 1/1.</text>
</comment>
<keyword evidence="17" id="KW-1185">Reference proteome</keyword>
<dbReference type="SUPFAM" id="SSF52374">
    <property type="entry name" value="Nucleotidylyl transferase"/>
    <property type="match status" value="1"/>
</dbReference>
<dbReference type="EC" id="2.7.1.26" evidence="15"/>
<dbReference type="GO" id="GO:0009231">
    <property type="term" value="P:riboflavin biosynthetic process"/>
    <property type="evidence" value="ECO:0007669"/>
    <property type="project" value="InterPro"/>
</dbReference>
<dbReference type="InterPro" id="IPR015864">
    <property type="entry name" value="FAD_synthase"/>
</dbReference>
<evidence type="ECO:0000256" key="15">
    <source>
        <dbReference type="PIRNR" id="PIRNR004491"/>
    </source>
</evidence>
<keyword evidence="5 15" id="KW-0288">FMN</keyword>
<proteinExistence type="inferred from homology"/>
<name>A0A656Z8E8_9PROT</name>
<dbReference type="Proteomes" id="UP000243416">
    <property type="component" value="Unassembled WGS sequence"/>
</dbReference>
<dbReference type="SMART" id="SM00904">
    <property type="entry name" value="Flavokinase"/>
    <property type="match status" value="1"/>
</dbReference>
<evidence type="ECO:0000256" key="7">
    <source>
        <dbReference type="ARBA" id="ARBA00022695"/>
    </source>
</evidence>
<evidence type="ECO:0000313" key="17">
    <source>
        <dbReference type="Proteomes" id="UP000243416"/>
    </source>
</evidence>
<protein>
    <recommendedName>
        <fullName evidence="15">Riboflavin biosynthesis protein</fullName>
    </recommendedName>
    <domain>
        <recommendedName>
            <fullName evidence="15">Riboflavin kinase</fullName>
            <ecNumber evidence="15">2.7.1.26</ecNumber>
        </recommendedName>
        <alternativeName>
            <fullName evidence="15">Flavokinase</fullName>
        </alternativeName>
    </domain>
    <domain>
        <recommendedName>
            <fullName evidence="15">FMN adenylyltransferase</fullName>
            <ecNumber evidence="15">2.7.7.2</ecNumber>
        </recommendedName>
        <alternativeName>
            <fullName evidence="15">FAD pyrophosphorylase</fullName>
        </alternativeName>
        <alternativeName>
            <fullName evidence="15">FAD synthase</fullName>
        </alternativeName>
    </domain>
</protein>
<comment type="pathway">
    <text evidence="2 15">Cofactor biosynthesis; FAD biosynthesis; FAD from FMN: step 1/1.</text>
</comment>
<dbReference type="UniPathway" id="UPA00277">
    <property type="reaction ID" value="UER00407"/>
</dbReference>
<evidence type="ECO:0000256" key="2">
    <source>
        <dbReference type="ARBA" id="ARBA00004726"/>
    </source>
</evidence>
<evidence type="ECO:0000256" key="13">
    <source>
        <dbReference type="ARBA" id="ARBA00047880"/>
    </source>
</evidence>
<dbReference type="EC" id="2.7.7.2" evidence="15"/>
<comment type="caution">
    <text evidence="16">The sequence shown here is derived from an EMBL/GenBank/DDBJ whole genome shotgun (WGS) entry which is preliminary data.</text>
</comment>
<keyword evidence="9 15" id="KW-0418">Kinase</keyword>
<keyword evidence="6 15" id="KW-0808">Transferase</keyword>
<gene>
    <name evidence="16" type="ORF">ACY05_01310</name>
</gene>
<dbReference type="PIRSF" id="PIRSF004491">
    <property type="entry name" value="FAD_Synth"/>
    <property type="match status" value="1"/>
</dbReference>
<evidence type="ECO:0000256" key="11">
    <source>
        <dbReference type="ARBA" id="ARBA00022840"/>
    </source>
</evidence>
<evidence type="ECO:0000256" key="3">
    <source>
        <dbReference type="ARBA" id="ARBA00005201"/>
    </source>
</evidence>
<dbReference type="PANTHER" id="PTHR22749:SF6">
    <property type="entry name" value="RIBOFLAVIN KINASE"/>
    <property type="match status" value="1"/>
</dbReference>
<evidence type="ECO:0000313" key="16">
    <source>
        <dbReference type="EMBL" id="KYC29222.1"/>
    </source>
</evidence>
<dbReference type="GO" id="GO:0006747">
    <property type="term" value="P:FAD biosynthetic process"/>
    <property type="evidence" value="ECO:0007669"/>
    <property type="project" value="UniProtKB-UniRule"/>
</dbReference>
<comment type="similarity">
    <text evidence="15">Belongs to the ribF family.</text>
</comment>
<dbReference type="GO" id="GO:0008531">
    <property type="term" value="F:riboflavin kinase activity"/>
    <property type="evidence" value="ECO:0007669"/>
    <property type="project" value="UniProtKB-UniRule"/>
</dbReference>
<comment type="function">
    <text evidence="1">Catalyzes the phosphorylation of riboflavin to FMN followed by the adenylation of FMN to FAD.</text>
</comment>
<dbReference type="SUPFAM" id="SSF82114">
    <property type="entry name" value="Riboflavin kinase-like"/>
    <property type="match status" value="1"/>
</dbReference>
<comment type="catalytic activity">
    <reaction evidence="13 15">
        <text>riboflavin + ATP = FMN + ADP + H(+)</text>
        <dbReference type="Rhea" id="RHEA:14357"/>
        <dbReference type="ChEBI" id="CHEBI:15378"/>
        <dbReference type="ChEBI" id="CHEBI:30616"/>
        <dbReference type="ChEBI" id="CHEBI:57986"/>
        <dbReference type="ChEBI" id="CHEBI:58210"/>
        <dbReference type="ChEBI" id="CHEBI:456216"/>
        <dbReference type="EC" id="2.7.1.26"/>
    </reaction>
</comment>
<evidence type="ECO:0000256" key="1">
    <source>
        <dbReference type="ARBA" id="ARBA00002121"/>
    </source>
</evidence>
<dbReference type="Gene3D" id="2.40.30.30">
    <property type="entry name" value="Riboflavin kinase-like"/>
    <property type="match status" value="1"/>
</dbReference>
<dbReference type="RefSeq" id="WP_067169761.1">
    <property type="nucleotide sequence ID" value="NZ_LFZK01000001.1"/>
</dbReference>
<evidence type="ECO:0000256" key="12">
    <source>
        <dbReference type="ARBA" id="ARBA00023268"/>
    </source>
</evidence>
<evidence type="ECO:0000256" key="5">
    <source>
        <dbReference type="ARBA" id="ARBA00022643"/>
    </source>
</evidence>
<keyword evidence="4 15" id="KW-0285">Flavoprotein</keyword>
<dbReference type="NCBIfam" id="NF004162">
    <property type="entry name" value="PRK05627.1-5"/>
    <property type="match status" value="1"/>
</dbReference>
<dbReference type="GO" id="GO:0009398">
    <property type="term" value="P:FMN biosynthetic process"/>
    <property type="evidence" value="ECO:0007669"/>
    <property type="project" value="UniProtKB-UniRule"/>
</dbReference>
<evidence type="ECO:0000256" key="6">
    <source>
        <dbReference type="ARBA" id="ARBA00022679"/>
    </source>
</evidence>
<reference evidence="16 17" key="1">
    <citation type="journal article" date="2016" name="ISME J.">
        <title>Integrated multi-omics analyses reveal the biochemical mechanisms and phylogenetic relevance of anaerobic androgen biodegradation in the environment.</title>
        <authorList>
            <person name="Yang F.C."/>
            <person name="Chen Y.L."/>
            <person name="Tang S.L."/>
            <person name="Yu C.P."/>
            <person name="Wang P.H."/>
            <person name="Ismail W."/>
            <person name="Wang C.H."/>
            <person name="Ding J.Y."/>
            <person name="Yang C.Y."/>
            <person name="Yang C.Y."/>
            <person name="Chiang Y.R."/>
        </authorList>
    </citation>
    <scope>NUCLEOTIDE SEQUENCE [LARGE SCALE GENOMIC DNA]</scope>
    <source>
        <strain evidence="16 17">DSM 13999</strain>
    </source>
</reference>
<comment type="catalytic activity">
    <reaction evidence="14 15">
        <text>FMN + ATP + H(+) = FAD + diphosphate</text>
        <dbReference type="Rhea" id="RHEA:17237"/>
        <dbReference type="ChEBI" id="CHEBI:15378"/>
        <dbReference type="ChEBI" id="CHEBI:30616"/>
        <dbReference type="ChEBI" id="CHEBI:33019"/>
        <dbReference type="ChEBI" id="CHEBI:57692"/>
        <dbReference type="ChEBI" id="CHEBI:58210"/>
        <dbReference type="EC" id="2.7.7.2"/>
    </reaction>
</comment>
<dbReference type="FunFam" id="3.40.50.620:FF:000021">
    <property type="entry name" value="Riboflavin biosynthesis protein"/>
    <property type="match status" value="1"/>
</dbReference>
<keyword evidence="10 15" id="KW-0274">FAD</keyword>
<keyword evidence="12" id="KW-0511">Multifunctional enzyme</keyword>
<dbReference type="InterPro" id="IPR015865">
    <property type="entry name" value="Riboflavin_kinase_bac/euk"/>
</dbReference>
<sequence length="319" mass="35329">MQVLRSVSGQAKALSSCGPCVLTIGNFDGLHRGHQHLLERLTAKARSLGLPATVMTFEPHPRELFAPEQAPPRLTSLREKLELLAARGVDCVYVCHFDARLAALEAEDFIQRILVDGLGVRHLFVGDDFCFGKGRRGDFAMLQRAGEERGFTVEAMQTIEWQGERVSSSFVREVLAAGDLEHAQRLLGRPYSISGRVAHGDKIGRRIGYPTANIRLKRKRVPLAGVFAVELLGIDGDCARRWPGAASLGTRPTIAASLQPVLEVHLLDFEREIYGTHVTVNFLHKLRDEARFDSLEELTAHIARDVAAVRTYFQGMKNG</sequence>